<dbReference type="KEGG" id="manr:MPAN_005700"/>
<keyword evidence="2" id="KW-0040">ANK repeat</keyword>
<dbReference type="Proteomes" id="UP000620133">
    <property type="component" value="Chromosome"/>
</dbReference>
<dbReference type="EMBL" id="AP024412">
    <property type="protein sequence ID" value="BCR35677.1"/>
    <property type="molecule type" value="Genomic_DNA"/>
</dbReference>
<reference evidence="3" key="1">
    <citation type="submission" date="2021-01" db="EMBL/GenBank/DDBJ databases">
        <title>Draft genome sequence of Acholeplasmataceae bacterium strain Mahy22.</title>
        <authorList>
            <person name="Watanabe M."/>
            <person name="Kojima H."/>
            <person name="Fukui M."/>
        </authorList>
    </citation>
    <scope>NUCLEOTIDE SEQUENCE</scope>
    <source>
        <strain evidence="3">Mahy22</strain>
    </source>
</reference>
<dbReference type="PROSITE" id="PS50297">
    <property type="entry name" value="ANK_REP_REGION"/>
    <property type="match status" value="3"/>
</dbReference>
<dbReference type="InterPro" id="IPR036770">
    <property type="entry name" value="Ankyrin_rpt-contain_sf"/>
</dbReference>
<dbReference type="AlphaFoldDB" id="A0A7U9XVT6"/>
<dbReference type="Gene3D" id="1.25.40.20">
    <property type="entry name" value="Ankyrin repeat-containing domain"/>
    <property type="match status" value="2"/>
</dbReference>
<accession>A0A7U9XVT6</accession>
<dbReference type="PROSITE" id="PS50088">
    <property type="entry name" value="ANK_REPEAT"/>
    <property type="match status" value="5"/>
</dbReference>
<evidence type="ECO:0000256" key="1">
    <source>
        <dbReference type="ARBA" id="ARBA00022737"/>
    </source>
</evidence>
<keyword evidence="4" id="KW-1185">Reference proteome</keyword>
<evidence type="ECO:0000313" key="4">
    <source>
        <dbReference type="Proteomes" id="UP000620133"/>
    </source>
</evidence>
<gene>
    <name evidence="3" type="ORF">MPAN_005700</name>
</gene>
<evidence type="ECO:0000313" key="3">
    <source>
        <dbReference type="EMBL" id="BCR35677.1"/>
    </source>
</evidence>
<dbReference type="SUPFAM" id="SSF48403">
    <property type="entry name" value="Ankyrin repeat"/>
    <property type="match status" value="1"/>
</dbReference>
<dbReference type="SMART" id="SM00248">
    <property type="entry name" value="ANK"/>
    <property type="match status" value="8"/>
</dbReference>
<name>A0A7U9XVT6_9MOLU</name>
<evidence type="ECO:0008006" key="5">
    <source>
        <dbReference type="Google" id="ProtNLM"/>
    </source>
</evidence>
<dbReference type="Pfam" id="PF00023">
    <property type="entry name" value="Ank"/>
    <property type="match status" value="1"/>
</dbReference>
<protein>
    <recommendedName>
        <fullName evidence="5">Ankyrin repeat protein</fullName>
    </recommendedName>
</protein>
<dbReference type="PANTHER" id="PTHR24198">
    <property type="entry name" value="ANKYRIN REPEAT AND PROTEIN KINASE DOMAIN-CONTAINING PROTEIN"/>
    <property type="match status" value="1"/>
</dbReference>
<dbReference type="Pfam" id="PF12796">
    <property type="entry name" value="Ank_2"/>
    <property type="match status" value="2"/>
</dbReference>
<dbReference type="RefSeq" id="WP_176238519.1">
    <property type="nucleotide sequence ID" value="NZ_AP024412.1"/>
</dbReference>
<dbReference type="PANTHER" id="PTHR24198:SF165">
    <property type="entry name" value="ANKYRIN REPEAT-CONTAINING PROTEIN-RELATED"/>
    <property type="match status" value="1"/>
</dbReference>
<sequence>MNVFIKATQNDLDYVKLNMTHLEMVDEKKKSLLHYAVTGSAIDVIQYLLSLDINVNMTDQHGETPIFDCARKGKVQIAKLLISKFANINVENRVGELPIHLAAFKGNLDMIKLLVQSGAYLNKATSEDKYPVHYAIGGGQHEVIDYILKQSKQNYYLKDTYGDTLLHHATKTNNVMMIDALLNQNLNPNALNDQFETPIFNAVRFGSVETLRLLLASDAYLDIKNRRYESPVDTALIYDKKEILDYLSDYMMSPKYERLKEKQALSIAVLNRDHTNLRKLIERRVPMKKDRLNKTALDYAKEYHLNVFIGLLKEVEI</sequence>
<evidence type="ECO:0000256" key="2">
    <source>
        <dbReference type="ARBA" id="ARBA00023043"/>
    </source>
</evidence>
<organism evidence="3 4">
    <name type="scientific">Mariniplasma anaerobium</name>
    <dbReference type="NCBI Taxonomy" id="2735436"/>
    <lineage>
        <taxon>Bacteria</taxon>
        <taxon>Bacillati</taxon>
        <taxon>Mycoplasmatota</taxon>
        <taxon>Mollicutes</taxon>
        <taxon>Acholeplasmatales</taxon>
        <taxon>Acholeplasmataceae</taxon>
        <taxon>Mariniplasma</taxon>
    </lineage>
</organism>
<proteinExistence type="predicted"/>
<keyword evidence="1" id="KW-0677">Repeat</keyword>
<dbReference type="InterPro" id="IPR002110">
    <property type="entry name" value="Ankyrin_rpt"/>
</dbReference>